<dbReference type="OMA" id="VLPTWMT"/>
<dbReference type="RefSeq" id="XP_040499914.1">
    <property type="nucleotide sequence ID" value="XM_040643980.1"/>
</dbReference>
<dbReference type="Pfam" id="PF15325">
    <property type="entry name" value="MRI"/>
    <property type="match status" value="1"/>
</dbReference>
<reference evidence="2" key="1">
    <citation type="submission" date="2019-03" db="UniProtKB">
        <authorList>
            <consortium name="Ensembl"/>
        </authorList>
    </citation>
    <scope>IDENTIFICATION</scope>
</reference>
<evidence type="ECO:0000256" key="1">
    <source>
        <dbReference type="SAM" id="MobiDB-lite"/>
    </source>
</evidence>
<dbReference type="KEGG" id="umr:103678259"/>
<gene>
    <name evidence="2 4" type="primary">CYREN</name>
</gene>
<evidence type="ECO:0000313" key="3">
    <source>
        <dbReference type="Proteomes" id="UP000261680"/>
    </source>
</evidence>
<organism evidence="2">
    <name type="scientific">Ursus maritimus</name>
    <name type="common">Polar bear</name>
    <name type="synonym">Thalarctos maritimus</name>
    <dbReference type="NCBI Taxonomy" id="29073"/>
    <lineage>
        <taxon>Eukaryota</taxon>
        <taxon>Metazoa</taxon>
        <taxon>Chordata</taxon>
        <taxon>Craniata</taxon>
        <taxon>Vertebrata</taxon>
        <taxon>Euteleostomi</taxon>
        <taxon>Mammalia</taxon>
        <taxon>Eutheria</taxon>
        <taxon>Laurasiatheria</taxon>
        <taxon>Carnivora</taxon>
        <taxon>Caniformia</taxon>
        <taxon>Ursidae</taxon>
        <taxon>Ursus</taxon>
    </lineage>
</organism>
<feature type="compositionally biased region" description="Low complexity" evidence="1">
    <location>
        <begin position="93"/>
        <end position="107"/>
    </location>
</feature>
<keyword evidence="3" id="KW-1185">Reference proteome</keyword>
<dbReference type="Ensembl" id="ENSUMAT00000024315.1">
    <property type="protein sequence ID" value="ENSUMAP00000020528.1"/>
    <property type="gene ID" value="ENSUMAG00000015043.1"/>
</dbReference>
<evidence type="ECO:0000313" key="2">
    <source>
        <dbReference type="Ensembl" id="ENSUMAP00000020528"/>
    </source>
</evidence>
<dbReference type="CTD" id="78996"/>
<dbReference type="GeneTree" id="ENSGT00390000013192"/>
<proteinExistence type="predicted"/>
<dbReference type="GO" id="GO:1990391">
    <property type="term" value="C:DNA repair complex"/>
    <property type="evidence" value="ECO:0007669"/>
    <property type="project" value="Ensembl"/>
</dbReference>
<name>A0A384DFP9_URSMA</name>
<dbReference type="OrthoDB" id="8936475at2759"/>
<dbReference type="GeneID" id="103678259"/>
<dbReference type="GO" id="GO:0005737">
    <property type="term" value="C:cytoplasm"/>
    <property type="evidence" value="ECO:0007669"/>
    <property type="project" value="Ensembl"/>
</dbReference>
<dbReference type="GO" id="GO:2001034">
    <property type="term" value="P:positive regulation of double-strand break repair via nonhomologous end joining"/>
    <property type="evidence" value="ECO:0007669"/>
    <property type="project" value="Ensembl"/>
</dbReference>
<dbReference type="GO" id="GO:1990166">
    <property type="term" value="P:protein localization to site of double-strand break"/>
    <property type="evidence" value="ECO:0007669"/>
    <property type="project" value="Ensembl"/>
</dbReference>
<dbReference type="STRING" id="29073.ENSUMAP00000020528"/>
<protein>
    <submittedName>
        <fullName evidence="2">Cell cycle regulator of NHEJ</fullName>
    </submittedName>
    <submittedName>
        <fullName evidence="4">Cell cycle regulator of non-homologous end joining</fullName>
    </submittedName>
</protein>
<dbReference type="GO" id="GO:2001033">
    <property type="term" value="P:negative regulation of double-strand break repair via nonhomologous end joining"/>
    <property type="evidence" value="ECO:0007669"/>
    <property type="project" value="Ensembl"/>
</dbReference>
<dbReference type="GO" id="GO:0003684">
    <property type="term" value="F:damaged DNA binding"/>
    <property type="evidence" value="ECO:0007669"/>
    <property type="project" value="Ensembl"/>
</dbReference>
<feature type="region of interest" description="Disordered" evidence="1">
    <location>
        <begin position="76"/>
        <end position="148"/>
    </location>
</feature>
<evidence type="ECO:0000313" key="4">
    <source>
        <dbReference type="RefSeq" id="XP_040499914.1"/>
    </source>
</evidence>
<feature type="region of interest" description="Disordered" evidence="1">
    <location>
        <begin position="19"/>
        <end position="39"/>
    </location>
</feature>
<accession>A0A384DFP9</accession>
<reference evidence="4" key="2">
    <citation type="submission" date="2025-04" db="UniProtKB">
        <authorList>
            <consortium name="RefSeq"/>
        </authorList>
    </citation>
    <scope>IDENTIFICATION</scope>
    <source>
        <tissue evidence="4">Whole blood</tissue>
    </source>
</reference>
<dbReference type="GO" id="GO:0006303">
    <property type="term" value="P:double-strand break repair via nonhomologous end joining"/>
    <property type="evidence" value="ECO:0007669"/>
    <property type="project" value="Ensembl"/>
</dbReference>
<dbReference type="PANTHER" id="PTHR14566:SF0">
    <property type="entry name" value="CELL CYCLE REGULATOR OF NON-HOMOLOGOUS END JOINING"/>
    <property type="match status" value="1"/>
</dbReference>
<dbReference type="GO" id="GO:0005634">
    <property type="term" value="C:nucleus"/>
    <property type="evidence" value="ECO:0007669"/>
    <property type="project" value="Ensembl"/>
</dbReference>
<dbReference type="Proteomes" id="UP000261680">
    <property type="component" value="Unplaced"/>
</dbReference>
<feature type="compositionally biased region" description="Polar residues" evidence="1">
    <location>
        <begin position="127"/>
        <end position="137"/>
    </location>
</feature>
<dbReference type="AlphaFoldDB" id="A0A384DFP9"/>
<dbReference type="PANTHER" id="PTHR14566">
    <property type="entry name" value="CELL CYCLE REGULATOR OF NON-HOMOLOGOUS END JOINING"/>
    <property type="match status" value="1"/>
</dbReference>
<dbReference type="GO" id="GO:0035861">
    <property type="term" value="C:site of double-strand break"/>
    <property type="evidence" value="ECO:0007669"/>
    <property type="project" value="Ensembl"/>
</dbReference>
<dbReference type="GO" id="GO:0033152">
    <property type="term" value="P:immunoglobulin V(D)J recombination"/>
    <property type="evidence" value="ECO:0007669"/>
    <property type="project" value="Ensembl"/>
</dbReference>
<dbReference type="InterPro" id="IPR028278">
    <property type="entry name" value="MRI"/>
</dbReference>
<sequence>MGDLKSEDKKRVLPTWMTAQEAEKRKVPVKTPKGRRPAALQGCAAARLTTVRTVYCMSEAEMVDVALGILIEAREQEKSWESPTLAGADKPELSPTCLTLSPSSPGSRSEDEDNGKDALPPGLSPPQGHTGSDSACSRSPEEDEDEDMLKYVREIFFS</sequence>